<feature type="transmembrane region" description="Helical" evidence="1">
    <location>
        <begin position="50"/>
        <end position="70"/>
    </location>
</feature>
<feature type="transmembrane region" description="Helical" evidence="1">
    <location>
        <begin position="22"/>
        <end position="41"/>
    </location>
</feature>
<keyword evidence="4" id="KW-1185">Reference proteome</keyword>
<dbReference type="InterPro" id="IPR006976">
    <property type="entry name" value="VanZ-like"/>
</dbReference>
<gene>
    <name evidence="3" type="ORF">BBF96_00805</name>
</gene>
<name>A0A3Q9HT87_9FIRM</name>
<dbReference type="NCBIfam" id="NF037970">
    <property type="entry name" value="vanZ_1"/>
    <property type="match status" value="1"/>
</dbReference>
<evidence type="ECO:0000256" key="1">
    <source>
        <dbReference type="SAM" id="Phobius"/>
    </source>
</evidence>
<dbReference type="Pfam" id="PF04892">
    <property type="entry name" value="VanZ"/>
    <property type="match status" value="1"/>
</dbReference>
<organism evidence="3 4">
    <name type="scientific">Anoxybacter fermentans</name>
    <dbReference type="NCBI Taxonomy" id="1323375"/>
    <lineage>
        <taxon>Bacteria</taxon>
        <taxon>Bacillati</taxon>
        <taxon>Bacillota</taxon>
        <taxon>Clostridia</taxon>
        <taxon>Halanaerobiales</taxon>
        <taxon>Anoxybacter</taxon>
    </lineage>
</organism>
<evidence type="ECO:0000313" key="4">
    <source>
        <dbReference type="Proteomes" id="UP000267250"/>
    </source>
</evidence>
<accession>A0A3Q9HT87</accession>
<dbReference type="AlphaFoldDB" id="A0A3Q9HT87"/>
<feature type="domain" description="VanZ-like" evidence="2">
    <location>
        <begin position="29"/>
        <end position="97"/>
    </location>
</feature>
<dbReference type="EMBL" id="CP016379">
    <property type="protein sequence ID" value="AZR74768.1"/>
    <property type="molecule type" value="Genomic_DNA"/>
</dbReference>
<evidence type="ECO:0000313" key="3">
    <source>
        <dbReference type="EMBL" id="AZR74768.1"/>
    </source>
</evidence>
<keyword evidence="1" id="KW-1133">Transmembrane helix</keyword>
<feature type="transmembrane region" description="Helical" evidence="1">
    <location>
        <begin position="82"/>
        <end position="105"/>
    </location>
</feature>
<proteinExistence type="predicted"/>
<keyword evidence="1" id="KW-0812">Transmembrane</keyword>
<evidence type="ECO:0000259" key="2">
    <source>
        <dbReference type="Pfam" id="PF04892"/>
    </source>
</evidence>
<reference evidence="3 4" key="1">
    <citation type="submission" date="2016-07" db="EMBL/GenBank/DDBJ databases">
        <title>Genome and transcriptome analysis of iron-reducing fermentative bacteria Anoxybacter fermentans.</title>
        <authorList>
            <person name="Zeng X."/>
            <person name="Shao Z."/>
        </authorList>
    </citation>
    <scope>NUCLEOTIDE SEQUENCE [LARGE SCALE GENOMIC DNA]</scope>
    <source>
        <strain evidence="3 4">DY22613</strain>
    </source>
</reference>
<dbReference type="KEGG" id="aft:BBF96_00805"/>
<dbReference type="Proteomes" id="UP000267250">
    <property type="component" value="Chromosome"/>
</dbReference>
<keyword evidence="1" id="KW-0472">Membrane</keyword>
<sequence length="110" mass="12517">MGLIFYLSSIPGSELKVETPDYILHALAFGGFYFFSTLFLLHQMKLKQSLLSGLFFTFLFALSDEAHQYFVPGRTPDLRDIAADLVGALFVLVMLIFIFRFYAFVKSKKG</sequence>
<protein>
    <recommendedName>
        <fullName evidence="2">VanZ-like domain-containing protein</fullName>
    </recommendedName>
</protein>